<evidence type="ECO:0000256" key="1">
    <source>
        <dbReference type="SAM" id="Coils"/>
    </source>
</evidence>
<dbReference type="GeneID" id="20644689"/>
<dbReference type="EMBL" id="JH159151">
    <property type="protein sequence ID" value="EGZ27907.1"/>
    <property type="molecule type" value="Genomic_DNA"/>
</dbReference>
<dbReference type="AlphaFoldDB" id="G4YPC7"/>
<dbReference type="KEGG" id="psoj:PHYSODRAFT_321621"/>
<name>G4YPC7_PHYSP</name>
<dbReference type="RefSeq" id="XP_009515182.1">
    <property type="nucleotide sequence ID" value="XM_009516887.1"/>
</dbReference>
<accession>G4YPC7</accession>
<organism evidence="3 4">
    <name type="scientific">Phytophthora sojae (strain P6497)</name>
    <name type="common">Soybean stem and root rot agent</name>
    <name type="synonym">Phytophthora megasperma f. sp. glycines</name>
    <dbReference type="NCBI Taxonomy" id="1094619"/>
    <lineage>
        <taxon>Eukaryota</taxon>
        <taxon>Sar</taxon>
        <taxon>Stramenopiles</taxon>
        <taxon>Oomycota</taxon>
        <taxon>Peronosporomycetes</taxon>
        <taxon>Peronosporales</taxon>
        <taxon>Peronosporaceae</taxon>
        <taxon>Phytophthora</taxon>
    </lineage>
</organism>
<evidence type="ECO:0000313" key="3">
    <source>
        <dbReference type="EMBL" id="EGZ27907.1"/>
    </source>
</evidence>
<dbReference type="InParanoid" id="G4YPC7"/>
<dbReference type="PANTHER" id="PTHR35796">
    <property type="entry name" value="HYPOTHETICAL CYTOSOLIC PROTEIN"/>
    <property type="match status" value="1"/>
</dbReference>
<feature type="coiled-coil region" evidence="1">
    <location>
        <begin position="91"/>
        <end position="118"/>
    </location>
</feature>
<reference evidence="3 4" key="1">
    <citation type="journal article" date="2006" name="Science">
        <title>Phytophthora genome sequences uncover evolutionary origins and mechanisms of pathogenesis.</title>
        <authorList>
            <person name="Tyler B.M."/>
            <person name="Tripathy S."/>
            <person name="Zhang X."/>
            <person name="Dehal P."/>
            <person name="Jiang R.H."/>
            <person name="Aerts A."/>
            <person name="Arredondo F.D."/>
            <person name="Baxter L."/>
            <person name="Bensasson D."/>
            <person name="Beynon J.L."/>
            <person name="Chapman J."/>
            <person name="Damasceno C.M."/>
            <person name="Dorrance A.E."/>
            <person name="Dou D."/>
            <person name="Dickerman A.W."/>
            <person name="Dubchak I.L."/>
            <person name="Garbelotto M."/>
            <person name="Gijzen M."/>
            <person name="Gordon S.G."/>
            <person name="Govers F."/>
            <person name="Grunwald N.J."/>
            <person name="Huang W."/>
            <person name="Ivors K.L."/>
            <person name="Jones R.W."/>
            <person name="Kamoun S."/>
            <person name="Krampis K."/>
            <person name="Lamour K.H."/>
            <person name="Lee M.K."/>
            <person name="McDonald W.H."/>
            <person name="Medina M."/>
            <person name="Meijer H.J."/>
            <person name="Nordberg E.K."/>
            <person name="Maclean D.J."/>
            <person name="Ospina-Giraldo M.D."/>
            <person name="Morris P.F."/>
            <person name="Phuntumart V."/>
            <person name="Putnam N.H."/>
            <person name="Rash S."/>
            <person name="Rose J.K."/>
            <person name="Sakihama Y."/>
            <person name="Salamov A.A."/>
            <person name="Savidor A."/>
            <person name="Scheuring C.F."/>
            <person name="Smith B.M."/>
            <person name="Sobral B.W."/>
            <person name="Terry A."/>
            <person name="Torto-Alalibo T.A."/>
            <person name="Win J."/>
            <person name="Xu Z."/>
            <person name="Zhang H."/>
            <person name="Grigoriev I.V."/>
            <person name="Rokhsar D.S."/>
            <person name="Boore J.L."/>
        </authorList>
    </citation>
    <scope>NUCLEOTIDE SEQUENCE [LARGE SCALE GENOMIC DNA]</scope>
    <source>
        <strain evidence="3 4">P6497</strain>
    </source>
</reference>
<feature type="region of interest" description="Disordered" evidence="2">
    <location>
        <begin position="24"/>
        <end position="46"/>
    </location>
</feature>
<gene>
    <name evidence="3" type="ORF">PHYSODRAFT_321621</name>
</gene>
<keyword evidence="1" id="KW-0175">Coiled coil</keyword>
<sequence length="293" mass="32994">MAFLLEEGDGSVVEAALSFLDTFGPEAPATPSDRAPDPVTYSPISVSTSDSSLDVVEKDGSDAVKKREWNIPDRRKMLRAVGVYGNSKKVRRNRRIEIAHLREQLEKLQIDLEVLKSQKGATNTVTQVVPLASHHKRTSAETVADPTMSTVWENIADSQRSRREKTECESIRLKMMIAHQQKVADNLRALIQKRASLLGAECAFLEDAENPIHHTLDLSGDLGEFQDLFYHLDSAYREVNAVFASNGLSDMVVTRSEVRVRNRVRGKYVELFFNKVLPFKLKDAAEATWNQRR</sequence>
<proteinExistence type="predicted"/>
<dbReference type="Proteomes" id="UP000002640">
    <property type="component" value="Unassembled WGS sequence"/>
</dbReference>
<dbReference type="PANTHER" id="PTHR35796:SF3">
    <property type="entry name" value="BHLH DOMAIN-CONTAINING PROTEIN"/>
    <property type="match status" value="1"/>
</dbReference>
<keyword evidence="4" id="KW-1185">Reference proteome</keyword>
<evidence type="ECO:0000256" key="2">
    <source>
        <dbReference type="SAM" id="MobiDB-lite"/>
    </source>
</evidence>
<protein>
    <submittedName>
        <fullName evidence="3">Uncharacterized protein</fullName>
    </submittedName>
</protein>
<evidence type="ECO:0000313" key="4">
    <source>
        <dbReference type="Proteomes" id="UP000002640"/>
    </source>
</evidence>